<dbReference type="Pfam" id="PF08052">
    <property type="entry name" value="PyrBI_leader"/>
    <property type="match status" value="1"/>
</dbReference>
<dbReference type="AlphaFoldDB" id="A8AMC7"/>
<organism evidence="6 7">
    <name type="scientific">Citrobacter koseri (strain ATCC BAA-895 / CDC 4225-83 / SGSC4696)</name>
    <dbReference type="NCBI Taxonomy" id="290338"/>
    <lineage>
        <taxon>Bacteria</taxon>
        <taxon>Pseudomonadati</taxon>
        <taxon>Pseudomonadota</taxon>
        <taxon>Gammaproteobacteria</taxon>
        <taxon>Enterobacterales</taxon>
        <taxon>Enterobacteriaceae</taxon>
        <taxon>Citrobacter</taxon>
    </lineage>
</organism>
<keyword evidence="3 5" id="KW-0665">Pyrimidine biosynthesis</keyword>
<gene>
    <name evidence="6" type="ordered locus">CKO_03561</name>
</gene>
<accession>A8AMC7</accession>
<dbReference type="NCBIfam" id="NF007587">
    <property type="entry name" value="PRK10224.1"/>
    <property type="match status" value="1"/>
</dbReference>
<dbReference type="STRING" id="290338.CKO_03561"/>
<keyword evidence="2 5" id="KW-0428">Leader peptide</keyword>
<sequence length="49" mass="5509">MPGGSMVQCVRHSVLPRLKTDAGLPFFFPLLTYSRPLIEGLFFCPGVRR</sequence>
<reference evidence="6 7" key="1">
    <citation type="submission" date="2007-08" db="EMBL/GenBank/DDBJ databases">
        <authorList>
            <consortium name="The Citrobacter koseri Genome Sequencing Project"/>
            <person name="McClelland M."/>
            <person name="Sanderson E.K."/>
            <person name="Porwollik S."/>
            <person name="Spieth J."/>
            <person name="Clifton W.S."/>
            <person name="Latreille P."/>
            <person name="Courtney L."/>
            <person name="Wang C."/>
            <person name="Pepin K."/>
            <person name="Bhonagiri V."/>
            <person name="Nash W."/>
            <person name="Johnson M."/>
            <person name="Thiruvilangam P."/>
            <person name="Wilson R."/>
        </authorList>
    </citation>
    <scope>NUCLEOTIDE SEQUENCE [LARGE SCALE GENOMIC DNA]</scope>
    <source>
        <strain evidence="7">ATCC BAA-895 / CDC 4225-83 / SGSC4696</strain>
    </source>
</reference>
<keyword evidence="7" id="KW-1185">Reference proteome</keyword>
<dbReference type="InterPro" id="IPR012602">
    <property type="entry name" value="PyrBI_leader"/>
</dbReference>
<dbReference type="PIRSF" id="PIRSF003249">
    <property type="entry name" value="PyrBI_leader"/>
    <property type="match status" value="1"/>
</dbReference>
<evidence type="ECO:0000256" key="1">
    <source>
        <dbReference type="ARBA" id="ARBA00016561"/>
    </source>
</evidence>
<dbReference type="GO" id="GO:0006221">
    <property type="term" value="P:pyrimidine nucleotide biosynthetic process"/>
    <property type="evidence" value="ECO:0007669"/>
    <property type="project" value="UniProtKB-KW"/>
</dbReference>
<evidence type="ECO:0000313" key="7">
    <source>
        <dbReference type="Proteomes" id="UP000008148"/>
    </source>
</evidence>
<name>A8AMC7_CITK8</name>
<evidence type="ECO:0000256" key="4">
    <source>
        <dbReference type="ARBA" id="ARBA00030895"/>
    </source>
</evidence>
<dbReference type="GO" id="GO:0019856">
    <property type="term" value="P:pyrimidine nucleobase biosynthetic process"/>
    <property type="evidence" value="ECO:0007669"/>
    <property type="project" value="InterPro"/>
</dbReference>
<dbReference type="KEGG" id="cko:CKO_03561"/>
<proteinExistence type="predicted"/>
<evidence type="ECO:0000256" key="2">
    <source>
        <dbReference type="ARBA" id="ARBA00022623"/>
    </source>
</evidence>
<protein>
    <recommendedName>
        <fullName evidence="1 5">pyr operon leader peptide</fullName>
    </recommendedName>
    <alternativeName>
        <fullName evidence="4 5">pyrBI operon attenuator</fullName>
    </alternativeName>
</protein>
<evidence type="ECO:0000256" key="3">
    <source>
        <dbReference type="ARBA" id="ARBA00022975"/>
    </source>
</evidence>
<evidence type="ECO:0000313" key="6">
    <source>
        <dbReference type="EMBL" id="ABV14640.1"/>
    </source>
</evidence>
<dbReference type="HOGENOM" id="CLU_213745_0_0_6"/>
<dbReference type="Proteomes" id="UP000008148">
    <property type="component" value="Chromosome"/>
</dbReference>
<dbReference type="EMBL" id="CP000822">
    <property type="protein sequence ID" value="ABV14640.1"/>
    <property type="molecule type" value="Genomic_DNA"/>
</dbReference>
<evidence type="ECO:0000256" key="5">
    <source>
        <dbReference type="PIRNR" id="PIRNR003249"/>
    </source>
</evidence>